<keyword evidence="4 6" id="KW-0378">Hydrolase</keyword>
<dbReference type="PRINTS" id="PR00724">
    <property type="entry name" value="CRBOXYPTASEC"/>
</dbReference>
<keyword evidence="2 6" id="KW-0121">Carboxypeptidase</keyword>
<dbReference type="InterPro" id="IPR018202">
    <property type="entry name" value="Ser_caboxypep_ser_AS"/>
</dbReference>
<keyword evidence="3 6" id="KW-0645">Protease</keyword>
<evidence type="ECO:0000256" key="2">
    <source>
        <dbReference type="ARBA" id="ARBA00022645"/>
    </source>
</evidence>
<dbReference type="OrthoDB" id="443318at2759"/>
<reference evidence="8 9" key="1">
    <citation type="submission" date="2014-06" db="EMBL/GenBank/DDBJ databases">
        <title>Evolutionary Origins and Diversification of the Mycorrhizal Mutualists.</title>
        <authorList>
            <consortium name="DOE Joint Genome Institute"/>
            <consortium name="Mycorrhizal Genomics Consortium"/>
            <person name="Kohler A."/>
            <person name="Kuo A."/>
            <person name="Nagy L.G."/>
            <person name="Floudas D."/>
            <person name="Copeland A."/>
            <person name="Barry K.W."/>
            <person name="Cichocki N."/>
            <person name="Veneault-Fourrey C."/>
            <person name="LaButti K."/>
            <person name="Lindquist E.A."/>
            <person name="Lipzen A."/>
            <person name="Lundell T."/>
            <person name="Morin E."/>
            <person name="Murat C."/>
            <person name="Riley R."/>
            <person name="Ohm R."/>
            <person name="Sun H."/>
            <person name="Tunlid A."/>
            <person name="Henrissat B."/>
            <person name="Grigoriev I.V."/>
            <person name="Hibbett D.S."/>
            <person name="Martin F."/>
        </authorList>
    </citation>
    <scope>NUCLEOTIDE SEQUENCE [LARGE SCALE GENOMIC DNA]</scope>
    <source>
        <strain evidence="8 9">SS14</strain>
    </source>
</reference>
<gene>
    <name evidence="8" type="ORF">M422DRAFT_45633</name>
</gene>
<sequence>MFFNTLGLVLSVALTVGAQSTKGTPNTFPHFYPGAPNNNTNFTDSAAWQDYFLVKDQLPNATFSLERSFAGNLPVNRAGHPNNTLFFWAWEKSNGSLTQEGNDDAPWMIWLNGGPGSSSMLGLLFENGRIHVADNFTLVKNEFGWNTLADTSDSIWIDQPVGTGYSTADSQGYIFSEDQMGDDFMGFLSNLVQVFPGLAKRPLYLTGESYAGTYIPYITKAYFGLQNPPVRMVKFAIGDGAIASEPVFEDAPVVKIMETYPQLIDFDPDIYNYFKEQIHLCGYDLNASYPMTDHFPVLLPNSHTSPNGSTTGNFASFAPKSLDKAAVRAALSRTSVPKTSLSKRELSVREERRSMLKRDLTGRANGTIDPTYQCFVLFELVDYAVNFTKPWSIGENFTDEEGFDVYSITDALDPEAPQDGSPFLNDPATRAALHAPTSKNWTQGFNYPFENNPRNFQTPGTNQFGDPSVEPMAFLSELASNSSAKNISWVFYSGNDDLLVGHWGTELTIQNTSFGGKIGFTKQPSTPWFGDDGSFAGIVHQERNITFVLFDKAGHLIPQWQPSRALTFVREFILGNNPNGTVLSNGTTVAGITGSPLVNDILPGEHNPVFTGSGTTLGSTLWPTATIAAWDSFLATATAPSKSTGGSKNSAPRNSFPVAALMLSVIPAAALALI</sequence>
<dbReference type="EC" id="3.4.16.-" evidence="6"/>
<evidence type="ECO:0000256" key="4">
    <source>
        <dbReference type="ARBA" id="ARBA00022801"/>
    </source>
</evidence>
<dbReference type="Proteomes" id="UP000054279">
    <property type="component" value="Unassembled WGS sequence"/>
</dbReference>
<dbReference type="GO" id="GO:0006508">
    <property type="term" value="P:proteolysis"/>
    <property type="evidence" value="ECO:0007669"/>
    <property type="project" value="UniProtKB-KW"/>
</dbReference>
<feature type="chain" id="PRO_5006514551" description="Carboxypeptidase" evidence="6">
    <location>
        <begin position="24"/>
        <end position="674"/>
    </location>
</feature>
<name>A0A0C9W5X8_SPHS4</name>
<organism evidence="8 9">
    <name type="scientific">Sphaerobolus stellatus (strain SS14)</name>
    <dbReference type="NCBI Taxonomy" id="990650"/>
    <lineage>
        <taxon>Eukaryota</taxon>
        <taxon>Fungi</taxon>
        <taxon>Dikarya</taxon>
        <taxon>Basidiomycota</taxon>
        <taxon>Agaricomycotina</taxon>
        <taxon>Agaricomycetes</taxon>
        <taxon>Phallomycetidae</taxon>
        <taxon>Geastrales</taxon>
        <taxon>Sphaerobolaceae</taxon>
        <taxon>Sphaerobolus</taxon>
    </lineage>
</organism>
<proteinExistence type="inferred from homology"/>
<protein>
    <recommendedName>
        <fullName evidence="6">Carboxypeptidase</fullName>
        <ecNumber evidence="6">3.4.16.-</ecNumber>
    </recommendedName>
</protein>
<dbReference type="Gene3D" id="3.40.50.1820">
    <property type="entry name" value="alpha/beta hydrolase"/>
    <property type="match status" value="1"/>
</dbReference>
<evidence type="ECO:0000256" key="7">
    <source>
        <dbReference type="SAM" id="MobiDB-lite"/>
    </source>
</evidence>
<dbReference type="SUPFAM" id="SSF53474">
    <property type="entry name" value="alpha/beta-Hydrolases"/>
    <property type="match status" value="1"/>
</dbReference>
<dbReference type="GO" id="GO:0004185">
    <property type="term" value="F:serine-type carboxypeptidase activity"/>
    <property type="evidence" value="ECO:0007669"/>
    <property type="project" value="UniProtKB-UniRule"/>
</dbReference>
<accession>A0A0C9W5X8</accession>
<evidence type="ECO:0000256" key="1">
    <source>
        <dbReference type="ARBA" id="ARBA00009431"/>
    </source>
</evidence>
<evidence type="ECO:0000256" key="3">
    <source>
        <dbReference type="ARBA" id="ARBA00022670"/>
    </source>
</evidence>
<feature type="compositionally biased region" description="Polar residues" evidence="7">
    <location>
        <begin position="452"/>
        <end position="463"/>
    </location>
</feature>
<evidence type="ECO:0000313" key="9">
    <source>
        <dbReference type="Proteomes" id="UP000054279"/>
    </source>
</evidence>
<dbReference type="Pfam" id="PF00450">
    <property type="entry name" value="Peptidase_S10"/>
    <property type="match status" value="2"/>
</dbReference>
<dbReference type="InterPro" id="IPR001563">
    <property type="entry name" value="Peptidase_S10"/>
</dbReference>
<evidence type="ECO:0000256" key="5">
    <source>
        <dbReference type="ARBA" id="ARBA00023180"/>
    </source>
</evidence>
<dbReference type="PROSITE" id="PS00131">
    <property type="entry name" value="CARBOXYPEPT_SER_SER"/>
    <property type="match status" value="1"/>
</dbReference>
<dbReference type="PANTHER" id="PTHR11802">
    <property type="entry name" value="SERINE PROTEASE FAMILY S10 SERINE CARBOXYPEPTIDASE"/>
    <property type="match status" value="1"/>
</dbReference>
<dbReference type="PANTHER" id="PTHR11802:SF479">
    <property type="entry name" value="CARBOXYPEPTIDASE"/>
    <property type="match status" value="1"/>
</dbReference>
<evidence type="ECO:0000313" key="8">
    <source>
        <dbReference type="EMBL" id="KIJ47951.1"/>
    </source>
</evidence>
<dbReference type="AlphaFoldDB" id="A0A0C9W5X8"/>
<comment type="similarity">
    <text evidence="1 6">Belongs to the peptidase S10 family.</text>
</comment>
<dbReference type="HOGENOM" id="CLU_440163_0_0_1"/>
<keyword evidence="6" id="KW-0732">Signal</keyword>
<evidence type="ECO:0000256" key="6">
    <source>
        <dbReference type="RuleBase" id="RU361156"/>
    </source>
</evidence>
<feature type="region of interest" description="Disordered" evidence="7">
    <location>
        <begin position="444"/>
        <end position="463"/>
    </location>
</feature>
<feature type="signal peptide" evidence="6">
    <location>
        <begin position="1"/>
        <end position="23"/>
    </location>
</feature>
<dbReference type="EMBL" id="KN837100">
    <property type="protein sequence ID" value="KIJ47951.1"/>
    <property type="molecule type" value="Genomic_DNA"/>
</dbReference>
<keyword evidence="9" id="KW-1185">Reference proteome</keyword>
<dbReference type="InterPro" id="IPR029058">
    <property type="entry name" value="AB_hydrolase_fold"/>
</dbReference>
<keyword evidence="5" id="KW-0325">Glycoprotein</keyword>